<keyword evidence="1" id="KW-0472">Membrane</keyword>
<feature type="transmembrane region" description="Helical" evidence="1">
    <location>
        <begin position="67"/>
        <end position="85"/>
    </location>
</feature>
<dbReference type="Proteomes" id="UP001172101">
    <property type="component" value="Unassembled WGS sequence"/>
</dbReference>
<dbReference type="RefSeq" id="XP_060292821.1">
    <property type="nucleotide sequence ID" value="XM_060438538.1"/>
</dbReference>
<protein>
    <submittedName>
        <fullName evidence="2">Uncharacterized protein</fullName>
    </submittedName>
</protein>
<feature type="transmembrane region" description="Helical" evidence="1">
    <location>
        <begin position="6"/>
        <end position="26"/>
    </location>
</feature>
<evidence type="ECO:0000313" key="2">
    <source>
        <dbReference type="EMBL" id="KAK0709517.1"/>
    </source>
</evidence>
<keyword evidence="1" id="KW-0812">Transmembrane</keyword>
<keyword evidence="1" id="KW-1133">Transmembrane helix</keyword>
<reference evidence="2" key="1">
    <citation type="submission" date="2023-06" db="EMBL/GenBank/DDBJ databases">
        <title>Genome-scale phylogeny and comparative genomics of the fungal order Sordariales.</title>
        <authorList>
            <consortium name="Lawrence Berkeley National Laboratory"/>
            <person name="Hensen N."/>
            <person name="Bonometti L."/>
            <person name="Westerberg I."/>
            <person name="Brannstrom I.O."/>
            <person name="Guillou S."/>
            <person name="Cros-Aarteil S."/>
            <person name="Calhoun S."/>
            <person name="Haridas S."/>
            <person name="Kuo A."/>
            <person name="Mondo S."/>
            <person name="Pangilinan J."/>
            <person name="Riley R."/>
            <person name="LaButti K."/>
            <person name="Andreopoulos B."/>
            <person name="Lipzen A."/>
            <person name="Chen C."/>
            <person name="Yanf M."/>
            <person name="Daum C."/>
            <person name="Ng V."/>
            <person name="Clum A."/>
            <person name="Steindorff A."/>
            <person name="Ohm R."/>
            <person name="Martin F."/>
            <person name="Silar P."/>
            <person name="Natvig D."/>
            <person name="Lalanne C."/>
            <person name="Gautier V."/>
            <person name="Ament-velasquez S.L."/>
            <person name="Kruys A."/>
            <person name="Hutchinson M.I."/>
            <person name="Powell A.J."/>
            <person name="Barry K."/>
            <person name="Miller A.N."/>
            <person name="Grigoriev I.V."/>
            <person name="Debuchy R."/>
            <person name="Gladieux P."/>
            <person name="Thoren M.H."/>
            <person name="Johannesson H."/>
        </authorList>
    </citation>
    <scope>NUCLEOTIDE SEQUENCE</scope>
    <source>
        <strain evidence="2">SMH2392-1A</strain>
    </source>
</reference>
<dbReference type="GeneID" id="85321808"/>
<sequence length="134" mass="14066">MTALQKAPLILHITIETLAALSFIFQPHTQLPGATREAELILASYGGLLLTTNLVCGVFVLLPGFDATAGLVSLCVGTYHAWPMWRAYSRLSSSSRRRVVGPSQVLGGPGVHLAVHAVCLVGLVAAGWSAVAMS</sequence>
<gene>
    <name evidence="2" type="ORF">B0T26DRAFT_654365</name>
</gene>
<feature type="transmembrane region" description="Helical" evidence="1">
    <location>
        <begin position="38"/>
        <end position="61"/>
    </location>
</feature>
<comment type="caution">
    <text evidence="2">The sequence shown here is derived from an EMBL/GenBank/DDBJ whole genome shotgun (WGS) entry which is preliminary data.</text>
</comment>
<dbReference type="AlphaFoldDB" id="A0AA40A5A3"/>
<evidence type="ECO:0000256" key="1">
    <source>
        <dbReference type="SAM" id="Phobius"/>
    </source>
</evidence>
<name>A0AA40A5A3_9PEZI</name>
<evidence type="ECO:0000313" key="3">
    <source>
        <dbReference type="Proteomes" id="UP001172101"/>
    </source>
</evidence>
<keyword evidence="3" id="KW-1185">Reference proteome</keyword>
<proteinExistence type="predicted"/>
<dbReference type="EMBL" id="JAUIRO010000006">
    <property type="protein sequence ID" value="KAK0709517.1"/>
    <property type="molecule type" value="Genomic_DNA"/>
</dbReference>
<accession>A0AA40A5A3</accession>
<organism evidence="2 3">
    <name type="scientific">Lasiosphaeria miniovina</name>
    <dbReference type="NCBI Taxonomy" id="1954250"/>
    <lineage>
        <taxon>Eukaryota</taxon>
        <taxon>Fungi</taxon>
        <taxon>Dikarya</taxon>
        <taxon>Ascomycota</taxon>
        <taxon>Pezizomycotina</taxon>
        <taxon>Sordariomycetes</taxon>
        <taxon>Sordariomycetidae</taxon>
        <taxon>Sordariales</taxon>
        <taxon>Lasiosphaeriaceae</taxon>
        <taxon>Lasiosphaeria</taxon>
    </lineage>
</organism>
<feature type="transmembrane region" description="Helical" evidence="1">
    <location>
        <begin position="106"/>
        <end position="131"/>
    </location>
</feature>